<organism evidence="6 7">
    <name type="scientific">Corallococcus macrosporus</name>
    <dbReference type="NCBI Taxonomy" id="35"/>
    <lineage>
        <taxon>Bacteria</taxon>
        <taxon>Pseudomonadati</taxon>
        <taxon>Myxococcota</taxon>
        <taxon>Myxococcia</taxon>
        <taxon>Myxococcales</taxon>
        <taxon>Cystobacterineae</taxon>
        <taxon>Myxococcaceae</taxon>
        <taxon>Corallococcus</taxon>
    </lineage>
</organism>
<dbReference type="EMBL" id="JAFIMU010000013">
    <property type="protein sequence ID" value="MBN8232728.1"/>
    <property type="molecule type" value="Genomic_DNA"/>
</dbReference>
<gene>
    <name evidence="6" type="ORF">JYK02_34940</name>
</gene>
<evidence type="ECO:0000313" key="6">
    <source>
        <dbReference type="EMBL" id="MBN8232728.1"/>
    </source>
</evidence>
<dbReference type="Pfam" id="PF03466">
    <property type="entry name" value="LysR_substrate"/>
    <property type="match status" value="1"/>
</dbReference>
<dbReference type="Proteomes" id="UP000664052">
    <property type="component" value="Unassembled WGS sequence"/>
</dbReference>
<name>A0ABS3DN10_9BACT</name>
<protein>
    <submittedName>
        <fullName evidence="6">LysR family transcriptional regulator</fullName>
    </submittedName>
</protein>
<evidence type="ECO:0000256" key="3">
    <source>
        <dbReference type="ARBA" id="ARBA00023125"/>
    </source>
</evidence>
<dbReference type="InterPro" id="IPR000847">
    <property type="entry name" value="LysR_HTH_N"/>
</dbReference>
<dbReference type="CDD" id="cd05466">
    <property type="entry name" value="PBP2_LTTR_substrate"/>
    <property type="match status" value="1"/>
</dbReference>
<dbReference type="Gene3D" id="1.10.10.10">
    <property type="entry name" value="Winged helix-like DNA-binding domain superfamily/Winged helix DNA-binding domain"/>
    <property type="match status" value="1"/>
</dbReference>
<dbReference type="Gene3D" id="3.40.190.10">
    <property type="entry name" value="Periplasmic binding protein-like II"/>
    <property type="match status" value="2"/>
</dbReference>
<evidence type="ECO:0000256" key="4">
    <source>
        <dbReference type="ARBA" id="ARBA00023163"/>
    </source>
</evidence>
<evidence type="ECO:0000256" key="1">
    <source>
        <dbReference type="ARBA" id="ARBA00009437"/>
    </source>
</evidence>
<evidence type="ECO:0000313" key="7">
    <source>
        <dbReference type="Proteomes" id="UP000664052"/>
    </source>
</evidence>
<keyword evidence="7" id="KW-1185">Reference proteome</keyword>
<dbReference type="InterPro" id="IPR036390">
    <property type="entry name" value="WH_DNA-bd_sf"/>
</dbReference>
<sequence length="309" mass="33722">MEDIAPPPSPRLDVRDLRVVLALAAAGTTAKASAVLHLTQPAVSRALLAAEERLGTRLFDRTPRGLVPTPAGQELVSGATRLLVELGDLEHRVRAPVATAIRLRLVCECYTAYHWLPSALVTLRKSLPGLHISLAVEHTQDPVQALVAGELDVALLTTASVPRTGIETRPLFSDEIIFVMAASHPLASRRALTREDLREHTLLTGQTPPAESQWFMTQVFGRERPRLRIERLPLTEAILDVARAGLGVAVLSEWITAPHLGKGDLVVKRLASGPLRRPWRMAWRKEFGDAALRLHAALEPTVPRGLAVV</sequence>
<comment type="caution">
    <text evidence="6">The sequence shown here is derived from an EMBL/GenBank/DDBJ whole genome shotgun (WGS) entry which is preliminary data.</text>
</comment>
<dbReference type="InterPro" id="IPR036388">
    <property type="entry name" value="WH-like_DNA-bd_sf"/>
</dbReference>
<dbReference type="RefSeq" id="WP_207057261.1">
    <property type="nucleotide sequence ID" value="NZ_JAFIMU010000013.1"/>
</dbReference>
<accession>A0ABS3DN10</accession>
<keyword evidence="2" id="KW-0805">Transcription regulation</keyword>
<dbReference type="Pfam" id="PF00126">
    <property type="entry name" value="HTH_1"/>
    <property type="match status" value="1"/>
</dbReference>
<dbReference type="SUPFAM" id="SSF46785">
    <property type="entry name" value="Winged helix' DNA-binding domain"/>
    <property type="match status" value="1"/>
</dbReference>
<dbReference type="PANTHER" id="PTHR30126:SF25">
    <property type="entry name" value="HTH-TYPE TRANSCRIPTIONAL REGULATOR METR"/>
    <property type="match status" value="1"/>
</dbReference>
<comment type="similarity">
    <text evidence="1">Belongs to the LysR transcriptional regulatory family.</text>
</comment>
<dbReference type="InterPro" id="IPR005119">
    <property type="entry name" value="LysR_subst-bd"/>
</dbReference>
<evidence type="ECO:0000256" key="2">
    <source>
        <dbReference type="ARBA" id="ARBA00023015"/>
    </source>
</evidence>
<keyword evidence="4" id="KW-0804">Transcription</keyword>
<evidence type="ECO:0000259" key="5">
    <source>
        <dbReference type="PROSITE" id="PS50931"/>
    </source>
</evidence>
<reference evidence="6 7" key="1">
    <citation type="submission" date="2021-02" db="EMBL/GenBank/DDBJ databases">
        <title>De Novo genome assembly of isolated myxobacteria.</title>
        <authorList>
            <person name="Stevens D.C."/>
        </authorList>
    </citation>
    <scope>NUCLEOTIDE SEQUENCE [LARGE SCALE GENOMIC DNA]</scope>
    <source>
        <strain evidence="6 7">ATCC 29039</strain>
    </source>
</reference>
<dbReference type="SUPFAM" id="SSF53850">
    <property type="entry name" value="Periplasmic binding protein-like II"/>
    <property type="match status" value="1"/>
</dbReference>
<dbReference type="PANTHER" id="PTHR30126">
    <property type="entry name" value="HTH-TYPE TRANSCRIPTIONAL REGULATOR"/>
    <property type="match status" value="1"/>
</dbReference>
<feature type="domain" description="HTH lysR-type" evidence="5">
    <location>
        <begin position="12"/>
        <end position="69"/>
    </location>
</feature>
<proteinExistence type="inferred from homology"/>
<dbReference type="PROSITE" id="PS50931">
    <property type="entry name" value="HTH_LYSR"/>
    <property type="match status" value="1"/>
</dbReference>
<keyword evidence="3" id="KW-0238">DNA-binding</keyword>